<evidence type="ECO:0000259" key="2">
    <source>
        <dbReference type="PROSITE" id="PS50042"/>
    </source>
</evidence>
<accession>A0ABD2PYW0</accession>
<dbReference type="InterPro" id="IPR018490">
    <property type="entry name" value="cNMP-bd_dom_sf"/>
</dbReference>
<dbReference type="InterPro" id="IPR000595">
    <property type="entry name" value="cNMP-bd_dom"/>
</dbReference>
<evidence type="ECO:0000313" key="4">
    <source>
        <dbReference type="Proteomes" id="UP001626550"/>
    </source>
</evidence>
<organism evidence="3 4">
    <name type="scientific">Cichlidogyrus casuarinus</name>
    <dbReference type="NCBI Taxonomy" id="1844966"/>
    <lineage>
        <taxon>Eukaryota</taxon>
        <taxon>Metazoa</taxon>
        <taxon>Spiralia</taxon>
        <taxon>Lophotrochozoa</taxon>
        <taxon>Platyhelminthes</taxon>
        <taxon>Monogenea</taxon>
        <taxon>Monopisthocotylea</taxon>
        <taxon>Dactylogyridea</taxon>
        <taxon>Ancyrocephalidae</taxon>
        <taxon>Cichlidogyrus</taxon>
    </lineage>
</organism>
<comment type="caution">
    <text evidence="3">The sequence shown here is derived from an EMBL/GenBank/DDBJ whole genome shotgun (WGS) entry which is preliminary data.</text>
</comment>
<protein>
    <recommendedName>
        <fullName evidence="2">Cyclic nucleotide-binding domain-containing protein</fullName>
    </recommendedName>
</protein>
<name>A0ABD2PYW0_9PLAT</name>
<dbReference type="PANTHER" id="PTHR23011:SF28">
    <property type="entry name" value="CYCLIC NUCLEOTIDE-BINDING DOMAIN CONTAINING PROTEIN"/>
    <property type="match status" value="1"/>
</dbReference>
<feature type="domain" description="Cyclic nucleotide-binding" evidence="2">
    <location>
        <begin position="28"/>
        <end position="90"/>
    </location>
</feature>
<feature type="compositionally biased region" description="Basic residues" evidence="1">
    <location>
        <begin position="583"/>
        <end position="592"/>
    </location>
</feature>
<proteinExistence type="predicted"/>
<dbReference type="AlphaFoldDB" id="A0ABD2PYW0"/>
<dbReference type="SUPFAM" id="SSF51206">
    <property type="entry name" value="cAMP-binding domain-like"/>
    <property type="match status" value="2"/>
</dbReference>
<keyword evidence="4" id="KW-1185">Reference proteome</keyword>
<evidence type="ECO:0000256" key="1">
    <source>
        <dbReference type="SAM" id="MobiDB-lite"/>
    </source>
</evidence>
<dbReference type="EMBL" id="JBJKFK010001846">
    <property type="protein sequence ID" value="KAL3312127.1"/>
    <property type="molecule type" value="Genomic_DNA"/>
</dbReference>
<dbReference type="PROSITE" id="PS50042">
    <property type="entry name" value="CNMP_BINDING_3"/>
    <property type="match status" value="3"/>
</dbReference>
<feature type="compositionally biased region" description="Basic and acidic residues" evidence="1">
    <location>
        <begin position="572"/>
        <end position="582"/>
    </location>
</feature>
<dbReference type="Gene3D" id="2.60.120.10">
    <property type="entry name" value="Jelly Rolls"/>
    <property type="match status" value="2"/>
</dbReference>
<evidence type="ECO:0000313" key="3">
    <source>
        <dbReference type="EMBL" id="KAL3312127.1"/>
    </source>
</evidence>
<gene>
    <name evidence="3" type="ORF">Ciccas_009289</name>
</gene>
<feature type="domain" description="Cyclic nucleotide-binding" evidence="2">
    <location>
        <begin position="93"/>
        <end position="141"/>
    </location>
</feature>
<sequence length="621" mass="71132">MIPQSTANEDKDKDDKKELDRSKFGIKVGSIPAGRSFGELALINDDCIRNASIISDEICDLVVVDRELYDRSLKSFQEAELKERKDFIQDCQLFSKWSKSHKRQAAMSLRRETFEYDEYLIEQGKSLNGLVFILSGQAKVVIDCLMHRKQYPDRDLDVDPDQVLCLNEERIGCKSAQLIRKNNNESFSRSKSAKSKQETLKMKLGMKPIKRLGYLYIEKRNHLRNLEIAFVGESEIFGIFEYGLHLSTYSQSVICTEKCECFILDKSNFERLAFSKKNIGVQKMFTDLAEMSAINRMMKSLDSKIPLIRAVALKAMAEHQKELQRNKRAHILQGRELDFLQNSGGLQNLIKSEEARKHRERLEKKAKKAMGTRIRLAISNVPVVRLNGEITQIVADNIETESSAAAIEKIYDWETSSLHLNNLENRIHFWHEAVQDENKHVKCQRDGGGVQTNALASLLNVSLSAVVKTEKEEVLTTVSAPTVSKARNKRDKMRIIKLKRFMEETAQGPIVPGKRVYLRPRKVDTSFSLPAGHFGTDTVQSEYSHVSPPGKSPAAFITSIPTTLLVQNNNKEKECIPEENKSKRTKDKKKRNYNLEEYMHLKQELRRKETQMMHFRASLAT</sequence>
<reference evidence="3 4" key="1">
    <citation type="submission" date="2024-11" db="EMBL/GenBank/DDBJ databases">
        <title>Adaptive evolution of stress response genes in parasites aligns with host niche diversity.</title>
        <authorList>
            <person name="Hahn C."/>
            <person name="Resl P."/>
        </authorList>
    </citation>
    <scope>NUCLEOTIDE SEQUENCE [LARGE SCALE GENOMIC DNA]</scope>
    <source>
        <strain evidence="3">EGGRZ-B1_66</strain>
        <tissue evidence="3">Body</tissue>
    </source>
</reference>
<dbReference type="Proteomes" id="UP001626550">
    <property type="component" value="Unassembled WGS sequence"/>
</dbReference>
<dbReference type="InterPro" id="IPR014710">
    <property type="entry name" value="RmlC-like_jellyroll"/>
</dbReference>
<feature type="region of interest" description="Disordered" evidence="1">
    <location>
        <begin position="572"/>
        <end position="592"/>
    </location>
</feature>
<feature type="domain" description="Cyclic nucleotide-binding" evidence="2">
    <location>
        <begin position="213"/>
        <end position="272"/>
    </location>
</feature>
<dbReference type="PANTHER" id="PTHR23011">
    <property type="entry name" value="CYCLIC NUCLEOTIDE-BINDING DOMAIN CONTAINING PROTEIN"/>
    <property type="match status" value="1"/>
</dbReference>